<keyword evidence="3" id="KW-0808">Transferase</keyword>
<keyword evidence="6" id="KW-1133">Transmembrane helix</keyword>
<dbReference type="InterPro" id="IPR044611">
    <property type="entry name" value="E3A/B/C-like"/>
</dbReference>
<dbReference type="PANTHER" id="PTHR45700">
    <property type="entry name" value="UBIQUITIN-PROTEIN LIGASE E3C"/>
    <property type="match status" value="1"/>
</dbReference>
<keyword evidence="6" id="KW-0812">Transmembrane</keyword>
<dbReference type="PROSITE" id="PS50237">
    <property type="entry name" value="HECT"/>
    <property type="match status" value="1"/>
</dbReference>
<evidence type="ECO:0000256" key="3">
    <source>
        <dbReference type="ARBA" id="ARBA00022679"/>
    </source>
</evidence>
<dbReference type="Proteomes" id="UP001445335">
    <property type="component" value="Unassembled WGS sequence"/>
</dbReference>
<evidence type="ECO:0000313" key="8">
    <source>
        <dbReference type="EMBL" id="KAK9846517.1"/>
    </source>
</evidence>
<feature type="transmembrane region" description="Helical" evidence="6">
    <location>
        <begin position="87"/>
        <end position="107"/>
    </location>
</feature>
<accession>A0AAW1SLA8</accession>
<dbReference type="CDD" id="cd00078">
    <property type="entry name" value="HECTc"/>
    <property type="match status" value="1"/>
</dbReference>
<dbReference type="Gene3D" id="3.30.2160.10">
    <property type="entry name" value="Hect, E3 ligase catalytic domain"/>
    <property type="match status" value="1"/>
</dbReference>
<keyword evidence="9" id="KW-1185">Reference proteome</keyword>
<comment type="catalytic activity">
    <reaction evidence="1">
        <text>S-ubiquitinyl-[E2 ubiquitin-conjugating enzyme]-L-cysteine + [acceptor protein]-L-lysine = [E2 ubiquitin-conjugating enzyme]-L-cysteine + N(6)-ubiquitinyl-[acceptor protein]-L-lysine.</text>
        <dbReference type="EC" id="2.3.2.26"/>
    </reaction>
</comment>
<feature type="domain" description="HECT" evidence="7">
    <location>
        <begin position="23"/>
        <end position="350"/>
    </location>
</feature>
<dbReference type="FunFam" id="3.30.2410.10:FF:000003">
    <property type="entry name" value="probable E3 ubiquitin-protein ligase HERC4 isoform X1"/>
    <property type="match status" value="1"/>
</dbReference>
<evidence type="ECO:0000259" key="7">
    <source>
        <dbReference type="PROSITE" id="PS50237"/>
    </source>
</evidence>
<feature type="active site" description="Glycyl thioester intermediate" evidence="5">
    <location>
        <position position="318"/>
    </location>
</feature>
<dbReference type="EMBL" id="JALJOU010000001">
    <property type="protein sequence ID" value="KAK9846517.1"/>
    <property type="molecule type" value="Genomic_DNA"/>
</dbReference>
<dbReference type="InterPro" id="IPR035983">
    <property type="entry name" value="Hect_E3_ubiquitin_ligase"/>
</dbReference>
<dbReference type="Gene3D" id="3.30.2410.10">
    <property type="entry name" value="Hect, E3 ligase catalytic domain"/>
    <property type="match status" value="1"/>
</dbReference>
<evidence type="ECO:0000256" key="2">
    <source>
        <dbReference type="ARBA" id="ARBA00012485"/>
    </source>
</evidence>
<organism evidence="8 9">
    <name type="scientific">Elliptochloris bilobata</name>
    <dbReference type="NCBI Taxonomy" id="381761"/>
    <lineage>
        <taxon>Eukaryota</taxon>
        <taxon>Viridiplantae</taxon>
        <taxon>Chlorophyta</taxon>
        <taxon>core chlorophytes</taxon>
        <taxon>Trebouxiophyceae</taxon>
        <taxon>Trebouxiophyceae incertae sedis</taxon>
        <taxon>Elliptochloris clade</taxon>
        <taxon>Elliptochloris</taxon>
    </lineage>
</organism>
<dbReference type="EC" id="2.3.2.26" evidence="2"/>
<proteinExistence type="predicted"/>
<name>A0AAW1SLA8_9CHLO</name>
<evidence type="ECO:0000256" key="6">
    <source>
        <dbReference type="SAM" id="Phobius"/>
    </source>
</evidence>
<evidence type="ECO:0000313" key="9">
    <source>
        <dbReference type="Proteomes" id="UP001445335"/>
    </source>
</evidence>
<dbReference type="AlphaFoldDB" id="A0AAW1SLA8"/>
<dbReference type="Gene3D" id="3.90.1750.10">
    <property type="entry name" value="Hect, E3 ligase catalytic domains"/>
    <property type="match status" value="1"/>
</dbReference>
<protein>
    <recommendedName>
        <fullName evidence="2">HECT-type E3 ubiquitin transferase</fullName>
        <ecNumber evidence="2">2.3.2.26</ecNumber>
    </recommendedName>
</protein>
<evidence type="ECO:0000256" key="4">
    <source>
        <dbReference type="ARBA" id="ARBA00022786"/>
    </source>
</evidence>
<reference evidence="8 9" key="1">
    <citation type="journal article" date="2024" name="Nat. Commun.">
        <title>Phylogenomics reveals the evolutionary origins of lichenization in chlorophyte algae.</title>
        <authorList>
            <person name="Puginier C."/>
            <person name="Libourel C."/>
            <person name="Otte J."/>
            <person name="Skaloud P."/>
            <person name="Haon M."/>
            <person name="Grisel S."/>
            <person name="Petersen M."/>
            <person name="Berrin J.G."/>
            <person name="Delaux P.M."/>
            <person name="Dal Grande F."/>
            <person name="Keller J."/>
        </authorList>
    </citation>
    <scope>NUCLEOTIDE SEQUENCE [LARGE SCALE GENOMIC DNA]</scope>
    <source>
        <strain evidence="8 9">SAG 245.80</strain>
    </source>
</reference>
<dbReference type="InterPro" id="IPR000569">
    <property type="entry name" value="HECT_dom"/>
</dbReference>
<dbReference type="GO" id="GO:0000209">
    <property type="term" value="P:protein polyubiquitination"/>
    <property type="evidence" value="ECO:0007669"/>
    <property type="project" value="InterPro"/>
</dbReference>
<evidence type="ECO:0000256" key="1">
    <source>
        <dbReference type="ARBA" id="ARBA00000885"/>
    </source>
</evidence>
<comment type="caution">
    <text evidence="8">The sequence shown here is derived from an EMBL/GenBank/DDBJ whole genome shotgun (WGS) entry which is preliminary data.</text>
</comment>
<evidence type="ECO:0000256" key="5">
    <source>
        <dbReference type="PROSITE-ProRule" id="PRU00104"/>
    </source>
</evidence>
<dbReference type="SMART" id="SM00119">
    <property type="entry name" value="HECTc"/>
    <property type="match status" value="1"/>
</dbReference>
<dbReference type="SUPFAM" id="SSF56204">
    <property type="entry name" value="Hect, E3 ligase catalytic domain"/>
    <property type="match status" value="1"/>
</dbReference>
<dbReference type="PANTHER" id="PTHR45700:SF8">
    <property type="entry name" value="HECT-TYPE E3 UBIQUITIN TRANSFERASE"/>
    <property type="match status" value="1"/>
</dbReference>
<dbReference type="GO" id="GO:0061630">
    <property type="term" value="F:ubiquitin protein ligase activity"/>
    <property type="evidence" value="ECO:0007669"/>
    <property type="project" value="UniProtKB-EC"/>
</dbReference>
<dbReference type="Pfam" id="PF00632">
    <property type="entry name" value="HECT"/>
    <property type="match status" value="1"/>
</dbReference>
<keyword evidence="6" id="KW-0472">Membrane</keyword>
<keyword evidence="4 5" id="KW-0833">Ubl conjugation pathway</keyword>
<sequence>MCIMRCRRNHLVQDALNEIARQRPRDLFKPLRVHFIGEDGIDAGGVKKEFFQLLVTELLCPDYGMLVFQPESRTYWFNAGSLEAEDAFMLVGLVLGLAIYNAVLLDFPLPLALYRKLLGQPAGLRDLADMDPTLGKSLRQLLDYDGPGSVEDTFCLNFEAGVPGIGEPISLALRGDGSEAVTEDNRRAYVDAYIDCVLNSSIHKQFEAFARGFMMLCGGPAIHLFSATELERLVCGTPLLDFAALQRNARYEGGYSSGHQAVQWLWSIVRELDGEEARRFLKFFTGSDRAPIGGLGNLRCVIQRDGADSPKLPTSHTCFNTLLLPAYRSRRIMAARLRLAIMNSEGFGLE</sequence>
<gene>
    <name evidence="8" type="ORF">WJX81_005782</name>
</gene>